<reference evidence="2" key="1">
    <citation type="submission" date="2015-11" db="EMBL/GenBank/DDBJ databases">
        <authorList>
            <consortium name="Cross-ministerial Strategic Innovation Promotion Program (SIP) consortium"/>
            <person name="Tomihama T."/>
            <person name="Ikenaga M."/>
            <person name="Sakai M."/>
            <person name="Okubo T."/>
            <person name="Ikeda S."/>
        </authorList>
    </citation>
    <scope>NUCLEOTIDE SEQUENCE [LARGE SCALE GENOMIC DNA]</scope>
    <source>
        <strain evidence="2">S58</strain>
    </source>
</reference>
<evidence type="ECO:0000313" key="2">
    <source>
        <dbReference type="Proteomes" id="UP000067448"/>
    </source>
</evidence>
<protein>
    <submittedName>
        <fullName evidence="1">Uncharacterized protein</fullName>
    </submittedName>
</protein>
<accession>A0A100JR07</accession>
<reference evidence="2" key="3">
    <citation type="submission" date="2016-02" db="EMBL/GenBank/DDBJ databases">
        <title>Draft genome of pathogenic Streptomyces sp. in Japan.</title>
        <authorList>
            <person name="Tomihama T."/>
            <person name="Ikenaga M."/>
            <person name="Sakai M."/>
            <person name="Okubo T."/>
            <person name="Ikeda S."/>
        </authorList>
    </citation>
    <scope>NUCLEOTIDE SEQUENCE [LARGE SCALE GENOMIC DNA]</scope>
    <source>
        <strain evidence="2">S58</strain>
    </source>
</reference>
<sequence>MPAQTTAQSLIEYRAELRAGGIDHDLANDLVRDAARAIVANDGLCTKPLPTSTIEFTGPSEVPEGVGESKSPA</sequence>
<evidence type="ECO:0000313" key="1">
    <source>
        <dbReference type="EMBL" id="GAQ64063.1"/>
    </source>
</evidence>
<dbReference type="AlphaFoldDB" id="A0A100JR07"/>
<reference evidence="1 2" key="2">
    <citation type="journal article" date="2016" name="Genome Announc.">
        <title>Draft Genome Sequences of Streptomyces scabiei S58, Streptomyces turgidiscabies T45, and Streptomyces acidiscabies a10, the Pathogens of Potato Common Scab, Isolated in Japan.</title>
        <authorList>
            <person name="Tomihama T."/>
            <person name="Nishi Y."/>
            <person name="Sakai M."/>
            <person name="Ikenaga M."/>
            <person name="Okubo T."/>
            <person name="Ikeda S."/>
        </authorList>
    </citation>
    <scope>NUCLEOTIDE SEQUENCE [LARGE SCALE GENOMIC DNA]</scope>
    <source>
        <strain evidence="1 2">S58</strain>
    </source>
</reference>
<dbReference type="EMBL" id="BCMM01000021">
    <property type="protein sequence ID" value="GAQ64063.1"/>
    <property type="molecule type" value="Genomic_DNA"/>
</dbReference>
<dbReference type="Proteomes" id="UP000067448">
    <property type="component" value="Unassembled WGS sequence"/>
</dbReference>
<organism evidence="1 2">
    <name type="scientific">Streptomyces scabiei</name>
    <dbReference type="NCBI Taxonomy" id="1930"/>
    <lineage>
        <taxon>Bacteria</taxon>
        <taxon>Bacillati</taxon>
        <taxon>Actinomycetota</taxon>
        <taxon>Actinomycetes</taxon>
        <taxon>Kitasatosporales</taxon>
        <taxon>Streptomycetaceae</taxon>
        <taxon>Streptomyces</taxon>
    </lineage>
</organism>
<dbReference type="RefSeq" id="WP_059081611.1">
    <property type="nucleotide sequence ID" value="NZ_BCMM01000021.1"/>
</dbReference>
<proteinExistence type="predicted"/>
<comment type="caution">
    <text evidence="1">The sequence shown here is derived from an EMBL/GenBank/DDBJ whole genome shotgun (WGS) entry which is preliminary data.</text>
</comment>
<dbReference type="OrthoDB" id="9960349at2"/>
<gene>
    <name evidence="1" type="ORF">SsS58_04453</name>
</gene>
<name>A0A100JR07_STRSC</name>